<dbReference type="AlphaFoldDB" id="A0A7J8FJ26"/>
<organism evidence="1 2">
    <name type="scientific">Rousettus aegyptiacus</name>
    <name type="common">Egyptian fruit bat</name>
    <name type="synonym">Pteropus aegyptiacus</name>
    <dbReference type="NCBI Taxonomy" id="9407"/>
    <lineage>
        <taxon>Eukaryota</taxon>
        <taxon>Metazoa</taxon>
        <taxon>Chordata</taxon>
        <taxon>Craniata</taxon>
        <taxon>Vertebrata</taxon>
        <taxon>Euteleostomi</taxon>
        <taxon>Mammalia</taxon>
        <taxon>Eutheria</taxon>
        <taxon>Laurasiatheria</taxon>
        <taxon>Chiroptera</taxon>
        <taxon>Yinpterochiroptera</taxon>
        <taxon>Pteropodoidea</taxon>
        <taxon>Pteropodidae</taxon>
        <taxon>Rousettinae</taxon>
        <taxon>Rousettus</taxon>
    </lineage>
</organism>
<name>A0A7J8FJ26_ROUAE</name>
<dbReference type="Proteomes" id="UP000593571">
    <property type="component" value="Unassembled WGS sequence"/>
</dbReference>
<sequence length="180" mass="20488">MLHVKPETVYQIMSKAVCEEGTQISKGSVIPRRLRTSTRAGCQLPHFPLRSRRSLGREYLLYGETELWLPVPALALLCRGLRPRQLTLLTTDIRSLFPGLDCLFIILYFHWQRFSLFVLSIVLTYGFLLKVSPNPTLTQAGINTQTQGIVFTRPAYFSGPQFVTFNTTRLGHMDQVDCIP</sequence>
<proteinExistence type="predicted"/>
<gene>
    <name evidence="1" type="ORF">HJG63_012121</name>
</gene>
<protein>
    <submittedName>
        <fullName evidence="1">Uncharacterized protein</fullName>
    </submittedName>
</protein>
<evidence type="ECO:0000313" key="2">
    <source>
        <dbReference type="Proteomes" id="UP000593571"/>
    </source>
</evidence>
<evidence type="ECO:0000313" key="1">
    <source>
        <dbReference type="EMBL" id="KAF6447747.1"/>
    </source>
</evidence>
<comment type="caution">
    <text evidence="1">The sequence shown here is derived from an EMBL/GenBank/DDBJ whole genome shotgun (WGS) entry which is preliminary data.</text>
</comment>
<keyword evidence="2" id="KW-1185">Reference proteome</keyword>
<accession>A0A7J8FJ26</accession>
<reference evidence="1 2" key="1">
    <citation type="journal article" date="2020" name="Nature">
        <title>Six reference-quality genomes reveal evolution of bat adaptations.</title>
        <authorList>
            <person name="Jebb D."/>
            <person name="Huang Z."/>
            <person name="Pippel M."/>
            <person name="Hughes G.M."/>
            <person name="Lavrichenko K."/>
            <person name="Devanna P."/>
            <person name="Winkler S."/>
            <person name="Jermiin L.S."/>
            <person name="Skirmuntt E.C."/>
            <person name="Katzourakis A."/>
            <person name="Burkitt-Gray L."/>
            <person name="Ray D.A."/>
            <person name="Sullivan K.A.M."/>
            <person name="Roscito J.G."/>
            <person name="Kirilenko B.M."/>
            <person name="Davalos L.M."/>
            <person name="Corthals A.P."/>
            <person name="Power M.L."/>
            <person name="Jones G."/>
            <person name="Ransome R.D."/>
            <person name="Dechmann D.K.N."/>
            <person name="Locatelli A.G."/>
            <person name="Puechmaille S.J."/>
            <person name="Fedrigo O."/>
            <person name="Jarvis E.D."/>
            <person name="Hiller M."/>
            <person name="Vernes S.C."/>
            <person name="Myers E.W."/>
            <person name="Teeling E.C."/>
        </authorList>
    </citation>
    <scope>NUCLEOTIDE SEQUENCE [LARGE SCALE GENOMIC DNA]</scope>
    <source>
        <strain evidence="1">MRouAeg1</strain>
        <tissue evidence="1">Muscle</tissue>
    </source>
</reference>
<dbReference type="EMBL" id="JACASE010000007">
    <property type="protein sequence ID" value="KAF6447747.1"/>
    <property type="molecule type" value="Genomic_DNA"/>
</dbReference>